<evidence type="ECO:0000256" key="3">
    <source>
        <dbReference type="ARBA" id="ARBA00022553"/>
    </source>
</evidence>
<dbReference type="PROSITE" id="PS50112">
    <property type="entry name" value="PAS"/>
    <property type="match status" value="1"/>
</dbReference>
<dbReference type="Gene3D" id="3.30.450.40">
    <property type="match status" value="1"/>
</dbReference>
<protein>
    <recommendedName>
        <fullName evidence="2">histidine kinase</fullName>
        <ecNumber evidence="2">2.7.13.3</ecNumber>
    </recommendedName>
</protein>
<dbReference type="InterPro" id="IPR013656">
    <property type="entry name" value="PAS_4"/>
</dbReference>
<dbReference type="PANTHER" id="PTHR43047">
    <property type="entry name" value="TWO-COMPONENT HISTIDINE PROTEIN KINASE"/>
    <property type="match status" value="1"/>
</dbReference>
<dbReference type="CDD" id="cd00130">
    <property type="entry name" value="PAS"/>
    <property type="match status" value="1"/>
</dbReference>
<evidence type="ECO:0000256" key="7">
    <source>
        <dbReference type="SAM" id="MobiDB-lite"/>
    </source>
</evidence>
<accession>A0A4P6K250</accession>
<feature type="domain" description="Histidine kinase" evidence="8">
    <location>
        <begin position="347"/>
        <end position="582"/>
    </location>
</feature>
<keyword evidence="6" id="KW-0902">Two-component regulatory system</keyword>
<dbReference type="InterPro" id="IPR035965">
    <property type="entry name" value="PAS-like_dom_sf"/>
</dbReference>
<dbReference type="FunFam" id="3.30.565.10:FF:000006">
    <property type="entry name" value="Sensor histidine kinase WalK"/>
    <property type="match status" value="1"/>
</dbReference>
<dbReference type="InterPro" id="IPR005467">
    <property type="entry name" value="His_kinase_dom"/>
</dbReference>
<dbReference type="SMART" id="SM00091">
    <property type="entry name" value="PAS"/>
    <property type="match status" value="1"/>
</dbReference>
<dbReference type="EMBL" id="CP035758">
    <property type="protein sequence ID" value="QBD82075.1"/>
    <property type="molecule type" value="Genomic_DNA"/>
</dbReference>
<evidence type="ECO:0000313" key="11">
    <source>
        <dbReference type="Proteomes" id="UP000290365"/>
    </source>
</evidence>
<evidence type="ECO:0000256" key="1">
    <source>
        <dbReference type="ARBA" id="ARBA00000085"/>
    </source>
</evidence>
<dbReference type="SUPFAM" id="SSF55781">
    <property type="entry name" value="GAF domain-like"/>
    <property type="match status" value="1"/>
</dbReference>
<gene>
    <name evidence="10" type="ORF">EPA93_41305</name>
</gene>
<dbReference type="SMART" id="SM00387">
    <property type="entry name" value="HATPase_c"/>
    <property type="match status" value="1"/>
</dbReference>
<dbReference type="PANTHER" id="PTHR43047:SF72">
    <property type="entry name" value="OSMOSENSING HISTIDINE PROTEIN KINASE SLN1"/>
    <property type="match status" value="1"/>
</dbReference>
<keyword evidence="11" id="KW-1185">Reference proteome</keyword>
<dbReference type="Gene3D" id="1.10.287.130">
    <property type="match status" value="1"/>
</dbReference>
<dbReference type="EC" id="2.7.13.3" evidence="2"/>
<keyword evidence="3" id="KW-0597">Phosphoprotein</keyword>
<name>A0A4P6K250_KTERU</name>
<dbReference type="CDD" id="cd00075">
    <property type="entry name" value="HATPase"/>
    <property type="match status" value="1"/>
</dbReference>
<dbReference type="KEGG" id="kbs:EPA93_41305"/>
<dbReference type="Pfam" id="PF02518">
    <property type="entry name" value="HATPase_c"/>
    <property type="match status" value="1"/>
</dbReference>
<dbReference type="InterPro" id="IPR029016">
    <property type="entry name" value="GAF-like_dom_sf"/>
</dbReference>
<dbReference type="Gene3D" id="3.30.450.20">
    <property type="entry name" value="PAS domain"/>
    <property type="match status" value="1"/>
</dbReference>
<dbReference type="Gene3D" id="3.30.565.10">
    <property type="entry name" value="Histidine kinase-like ATPase, C-terminal domain"/>
    <property type="match status" value="1"/>
</dbReference>
<dbReference type="CDD" id="cd00082">
    <property type="entry name" value="HisKA"/>
    <property type="match status" value="1"/>
</dbReference>
<organism evidence="10 11">
    <name type="scientific">Ktedonosporobacter rubrisoli</name>
    <dbReference type="NCBI Taxonomy" id="2509675"/>
    <lineage>
        <taxon>Bacteria</taxon>
        <taxon>Bacillati</taxon>
        <taxon>Chloroflexota</taxon>
        <taxon>Ktedonobacteria</taxon>
        <taxon>Ktedonobacterales</taxon>
        <taxon>Ktedonosporobacteraceae</taxon>
        <taxon>Ktedonosporobacter</taxon>
    </lineage>
</organism>
<evidence type="ECO:0000259" key="8">
    <source>
        <dbReference type="PROSITE" id="PS50109"/>
    </source>
</evidence>
<evidence type="ECO:0000256" key="4">
    <source>
        <dbReference type="ARBA" id="ARBA00022679"/>
    </source>
</evidence>
<feature type="region of interest" description="Disordered" evidence="7">
    <location>
        <begin position="1"/>
        <end position="20"/>
    </location>
</feature>
<evidence type="ECO:0000313" key="10">
    <source>
        <dbReference type="EMBL" id="QBD82075.1"/>
    </source>
</evidence>
<dbReference type="InterPro" id="IPR036890">
    <property type="entry name" value="HATPase_C_sf"/>
</dbReference>
<dbReference type="Pfam" id="PF08448">
    <property type="entry name" value="PAS_4"/>
    <property type="match status" value="1"/>
</dbReference>
<evidence type="ECO:0000256" key="2">
    <source>
        <dbReference type="ARBA" id="ARBA00012438"/>
    </source>
</evidence>
<dbReference type="GO" id="GO:0000155">
    <property type="term" value="F:phosphorelay sensor kinase activity"/>
    <property type="evidence" value="ECO:0007669"/>
    <property type="project" value="InterPro"/>
</dbReference>
<reference evidence="10 11" key="1">
    <citation type="submission" date="2019-01" db="EMBL/GenBank/DDBJ databases">
        <title>Ktedonosporobacter rubrisoli SCAWS-G2.</title>
        <authorList>
            <person name="Huang Y."/>
            <person name="Yan B."/>
        </authorList>
    </citation>
    <scope>NUCLEOTIDE SEQUENCE [LARGE SCALE GENOMIC DNA]</scope>
    <source>
        <strain evidence="10 11">SCAWS-G2</strain>
    </source>
</reference>
<sequence length="590" mass="65417">MEGSVQSESQLTESAYRTSNGQNGDRLAAIHHEIEYLNTIGKRFVAAFDRFQVHHALLAALQELYSFSACCILLKGDPFELSIIPSYPLSPSFLEAMIQRIASAASVIDFPHIDAEQLAKTAYLDAPDELAFPRPGHATSGPEIGSCLNIPLTVENRIIGMLSLFDEKQGTFDTHLLQMTTMIADYAAVALENVRLRERENALWRQAELERQRLKLIIRSMAEGLLITDAKGTIVSLNQSAQQLLAQAQTDFSAGIPLYQLMETSSVPWLPRLTEIVNQALAGKTVTNQEIVVGFSGETVPLTLSISAAPLLDSSGVRPKPIGVVAVLNDVTSVKQVERLKDEFVSVVSHELRTPLTAIKGYTQHLVRRIERRLRKIRNAQPEAEVPVAELPESYDLRSLNIIQSQTEHLERLVSDLLDLSQVQAGHLDLSYEDFYLADLLAESVRSVQASAEQHTIELDLQVPDTKIRADRVRLGQVIGNILDNAIKYSPQGGQVIVRLQEQKGYYTVSVIDQGIGVSPEHFDHIFERFYRIHNTASHQYAGIGLGLFVAKAIVDGHGGHIWFTNNQGVGSTFHFTIPIRPRTTRPLSL</sequence>
<dbReference type="SUPFAM" id="SSF55785">
    <property type="entry name" value="PYP-like sensor domain (PAS domain)"/>
    <property type="match status" value="1"/>
</dbReference>
<dbReference type="InterPro" id="IPR003661">
    <property type="entry name" value="HisK_dim/P_dom"/>
</dbReference>
<dbReference type="InterPro" id="IPR003594">
    <property type="entry name" value="HATPase_dom"/>
</dbReference>
<dbReference type="InterPro" id="IPR004358">
    <property type="entry name" value="Sig_transdc_His_kin-like_C"/>
</dbReference>
<dbReference type="SUPFAM" id="SSF47384">
    <property type="entry name" value="Homodimeric domain of signal transducing histidine kinase"/>
    <property type="match status" value="1"/>
</dbReference>
<dbReference type="GO" id="GO:0009927">
    <property type="term" value="F:histidine phosphotransfer kinase activity"/>
    <property type="evidence" value="ECO:0007669"/>
    <property type="project" value="TreeGrafter"/>
</dbReference>
<evidence type="ECO:0000256" key="6">
    <source>
        <dbReference type="ARBA" id="ARBA00023012"/>
    </source>
</evidence>
<dbReference type="InterPro" id="IPR036097">
    <property type="entry name" value="HisK_dim/P_sf"/>
</dbReference>
<dbReference type="InterPro" id="IPR000014">
    <property type="entry name" value="PAS"/>
</dbReference>
<evidence type="ECO:0000259" key="9">
    <source>
        <dbReference type="PROSITE" id="PS50112"/>
    </source>
</evidence>
<dbReference type="InterPro" id="IPR003018">
    <property type="entry name" value="GAF"/>
</dbReference>
<dbReference type="AlphaFoldDB" id="A0A4P6K250"/>
<proteinExistence type="predicted"/>
<dbReference type="Proteomes" id="UP000290365">
    <property type="component" value="Chromosome"/>
</dbReference>
<dbReference type="Pfam" id="PF01590">
    <property type="entry name" value="GAF"/>
    <property type="match status" value="1"/>
</dbReference>
<dbReference type="OrthoDB" id="9777816at2"/>
<comment type="catalytic activity">
    <reaction evidence="1">
        <text>ATP + protein L-histidine = ADP + protein N-phospho-L-histidine.</text>
        <dbReference type="EC" id="2.7.13.3"/>
    </reaction>
</comment>
<dbReference type="GO" id="GO:0005886">
    <property type="term" value="C:plasma membrane"/>
    <property type="evidence" value="ECO:0007669"/>
    <property type="project" value="TreeGrafter"/>
</dbReference>
<dbReference type="PROSITE" id="PS50109">
    <property type="entry name" value="HIS_KIN"/>
    <property type="match status" value="1"/>
</dbReference>
<dbReference type="PRINTS" id="PR00344">
    <property type="entry name" value="BCTRLSENSOR"/>
</dbReference>
<dbReference type="SUPFAM" id="SSF55874">
    <property type="entry name" value="ATPase domain of HSP90 chaperone/DNA topoisomerase II/histidine kinase"/>
    <property type="match status" value="1"/>
</dbReference>
<dbReference type="SMART" id="SM00065">
    <property type="entry name" value="GAF"/>
    <property type="match status" value="1"/>
</dbReference>
<keyword evidence="4" id="KW-0808">Transferase</keyword>
<feature type="domain" description="PAS" evidence="9">
    <location>
        <begin position="210"/>
        <end position="284"/>
    </location>
</feature>
<dbReference type="SMART" id="SM00388">
    <property type="entry name" value="HisKA"/>
    <property type="match status" value="1"/>
</dbReference>
<evidence type="ECO:0000256" key="5">
    <source>
        <dbReference type="ARBA" id="ARBA00022777"/>
    </source>
</evidence>
<dbReference type="Pfam" id="PF00512">
    <property type="entry name" value="HisKA"/>
    <property type="match status" value="1"/>
</dbReference>
<keyword evidence="5" id="KW-0418">Kinase</keyword>